<protein>
    <submittedName>
        <fullName evidence="2">Uncharacterized protein</fullName>
    </submittedName>
</protein>
<evidence type="ECO:0000256" key="1">
    <source>
        <dbReference type="SAM" id="SignalP"/>
    </source>
</evidence>
<name>A0A8H3D8X0_9AGAM</name>
<proteinExistence type="predicted"/>
<accession>A0A8H3D8X0</accession>
<dbReference type="EMBL" id="CAJMWZ010006125">
    <property type="protein sequence ID" value="CAE6516068.1"/>
    <property type="molecule type" value="Genomic_DNA"/>
</dbReference>
<feature type="chain" id="PRO_5034913319" evidence="1">
    <location>
        <begin position="19"/>
        <end position="193"/>
    </location>
</feature>
<feature type="signal peptide" evidence="1">
    <location>
        <begin position="1"/>
        <end position="18"/>
    </location>
</feature>
<comment type="caution">
    <text evidence="2">The sequence shown here is derived from an EMBL/GenBank/DDBJ whole genome shotgun (WGS) entry which is preliminary data.</text>
</comment>
<keyword evidence="1" id="KW-0732">Signal</keyword>
<evidence type="ECO:0000313" key="3">
    <source>
        <dbReference type="Proteomes" id="UP000663850"/>
    </source>
</evidence>
<sequence length="193" mass="21191">MIFSRFLFVALAAVGVVADSVSPENHRMIKLPFNLALLEKSHSSHDSAFEKLMGYQNQTSDAMAGPHSEREAKLVSITTGVLEVIKEYNGEFKSNFSLLDISNLAKGGEMARFGRRLYVILRSCKGTRSEALYNNIHAIGAEVDSMGSFMTEKLPELVAKLVVPAFAAYSDKIDAIEKATNVKTVAECTEYCT</sequence>
<reference evidence="2" key="1">
    <citation type="submission" date="2021-01" db="EMBL/GenBank/DDBJ databases">
        <authorList>
            <person name="Kaushik A."/>
        </authorList>
    </citation>
    <scope>NUCLEOTIDE SEQUENCE</scope>
    <source>
        <strain evidence="2">Type strain: AG8-Rh-89/</strain>
    </source>
</reference>
<dbReference type="AlphaFoldDB" id="A0A8H3D8X0"/>
<evidence type="ECO:0000313" key="2">
    <source>
        <dbReference type="EMBL" id="CAE6516068.1"/>
    </source>
</evidence>
<dbReference type="OrthoDB" id="3152327at2759"/>
<gene>
    <name evidence="2" type="ORF">RDB_LOCUS112200</name>
</gene>
<organism evidence="2 3">
    <name type="scientific">Rhizoctonia solani</name>
    <dbReference type="NCBI Taxonomy" id="456999"/>
    <lineage>
        <taxon>Eukaryota</taxon>
        <taxon>Fungi</taxon>
        <taxon>Dikarya</taxon>
        <taxon>Basidiomycota</taxon>
        <taxon>Agaricomycotina</taxon>
        <taxon>Agaricomycetes</taxon>
        <taxon>Cantharellales</taxon>
        <taxon>Ceratobasidiaceae</taxon>
        <taxon>Rhizoctonia</taxon>
    </lineage>
</organism>
<dbReference type="Proteomes" id="UP000663850">
    <property type="component" value="Unassembled WGS sequence"/>
</dbReference>